<keyword evidence="1" id="KW-0812">Transmembrane</keyword>
<keyword evidence="1" id="KW-0472">Membrane</keyword>
<reference evidence="2 3" key="1">
    <citation type="submission" date="2020-02" db="EMBL/GenBank/DDBJ databases">
        <authorList>
            <person name="Kim M.K."/>
        </authorList>
    </citation>
    <scope>NUCLEOTIDE SEQUENCE [LARGE SCALE GENOMIC DNA]</scope>
    <source>
        <strain evidence="2 3">17J57-3</strain>
    </source>
</reference>
<name>A0A6B3SMK5_9BURK</name>
<gene>
    <name evidence="2" type="ORF">G3574_13425</name>
</gene>
<comment type="caution">
    <text evidence="2">The sequence shown here is derived from an EMBL/GenBank/DDBJ whole genome shotgun (WGS) entry which is preliminary data.</text>
</comment>
<dbReference type="RefSeq" id="WP_163963953.1">
    <property type="nucleotide sequence ID" value="NZ_JAAIVB010000045.1"/>
</dbReference>
<evidence type="ECO:0000313" key="2">
    <source>
        <dbReference type="EMBL" id="NEX62084.1"/>
    </source>
</evidence>
<protein>
    <submittedName>
        <fullName evidence="2">Uncharacterized protein</fullName>
    </submittedName>
</protein>
<dbReference type="EMBL" id="JAAIVB010000045">
    <property type="protein sequence ID" value="NEX62084.1"/>
    <property type="molecule type" value="Genomic_DNA"/>
</dbReference>
<organism evidence="2 3">
    <name type="scientific">Noviherbaspirillum galbum</name>
    <dbReference type="NCBI Taxonomy" id="2709383"/>
    <lineage>
        <taxon>Bacteria</taxon>
        <taxon>Pseudomonadati</taxon>
        <taxon>Pseudomonadota</taxon>
        <taxon>Betaproteobacteria</taxon>
        <taxon>Burkholderiales</taxon>
        <taxon>Oxalobacteraceae</taxon>
        <taxon>Noviherbaspirillum</taxon>
    </lineage>
</organism>
<evidence type="ECO:0000256" key="1">
    <source>
        <dbReference type="SAM" id="Phobius"/>
    </source>
</evidence>
<dbReference type="Proteomes" id="UP000482155">
    <property type="component" value="Unassembled WGS sequence"/>
</dbReference>
<feature type="transmembrane region" description="Helical" evidence="1">
    <location>
        <begin position="21"/>
        <end position="41"/>
    </location>
</feature>
<keyword evidence="3" id="KW-1185">Reference proteome</keyword>
<accession>A0A6B3SMK5</accession>
<sequence length="178" mass="19950">MLEDVVKRTNQNAKTKRGRGLKVELGVLCVSLVILASSVIARLDRESTHDDLTDVDQMNALAVVRDAYLEADQAARSLALSTTEEGARRELETLEQQTALYKGALTNLSTRLSGDPAFMRLQSNLSHLADQVRRLRDKGEVDRIEGMEQFLDGERPLLRQQIVADIDMVSRNDESRIE</sequence>
<evidence type="ECO:0000313" key="3">
    <source>
        <dbReference type="Proteomes" id="UP000482155"/>
    </source>
</evidence>
<dbReference type="AlphaFoldDB" id="A0A6B3SMK5"/>
<keyword evidence="1" id="KW-1133">Transmembrane helix</keyword>
<proteinExistence type="predicted"/>